<evidence type="ECO:0000256" key="6">
    <source>
        <dbReference type="SAM" id="MobiDB-lite"/>
    </source>
</evidence>
<dbReference type="InterPro" id="IPR012337">
    <property type="entry name" value="RNaseH-like_sf"/>
</dbReference>
<dbReference type="Gene3D" id="3.30.160.60">
    <property type="entry name" value="Classic Zinc Finger"/>
    <property type="match status" value="1"/>
</dbReference>
<dbReference type="InterPro" id="IPR013520">
    <property type="entry name" value="Ribonucl_H"/>
</dbReference>
<dbReference type="GO" id="GO:0005739">
    <property type="term" value="C:mitochondrion"/>
    <property type="evidence" value="ECO:0007669"/>
    <property type="project" value="TreeGrafter"/>
</dbReference>
<reference evidence="9" key="1">
    <citation type="submission" date="2022-11" db="UniProtKB">
        <authorList>
            <consortium name="WormBaseParasite"/>
        </authorList>
    </citation>
    <scope>IDENTIFICATION</scope>
</reference>
<evidence type="ECO:0000313" key="8">
    <source>
        <dbReference type="Proteomes" id="UP000887574"/>
    </source>
</evidence>
<dbReference type="GO" id="GO:0000175">
    <property type="term" value="F:3'-5'-RNA exonuclease activity"/>
    <property type="evidence" value="ECO:0007669"/>
    <property type="project" value="InterPro"/>
</dbReference>
<protein>
    <recommendedName>
        <fullName evidence="5">Probable oligoribonuclease</fullName>
    </recommendedName>
</protein>
<keyword evidence="8" id="KW-1185">Reference proteome</keyword>
<evidence type="ECO:0000256" key="5">
    <source>
        <dbReference type="ARBA" id="ARBA00072681"/>
    </source>
</evidence>
<dbReference type="CDD" id="cd06135">
    <property type="entry name" value="Orn"/>
    <property type="match status" value="1"/>
</dbReference>
<evidence type="ECO:0000256" key="1">
    <source>
        <dbReference type="ARBA" id="ARBA00009921"/>
    </source>
</evidence>
<dbReference type="NCBIfam" id="NF003765">
    <property type="entry name" value="PRK05359.1"/>
    <property type="match status" value="1"/>
</dbReference>
<organism evidence="8 9">
    <name type="scientific">Ditylenchus dipsaci</name>
    <dbReference type="NCBI Taxonomy" id="166011"/>
    <lineage>
        <taxon>Eukaryota</taxon>
        <taxon>Metazoa</taxon>
        <taxon>Ecdysozoa</taxon>
        <taxon>Nematoda</taxon>
        <taxon>Chromadorea</taxon>
        <taxon>Rhabditida</taxon>
        <taxon>Tylenchina</taxon>
        <taxon>Tylenchomorpha</taxon>
        <taxon>Sphaerularioidea</taxon>
        <taxon>Anguinidae</taxon>
        <taxon>Anguininae</taxon>
        <taxon>Ditylenchus</taxon>
    </lineage>
</organism>
<dbReference type="AlphaFoldDB" id="A0A915D1B7"/>
<feature type="domain" description="Exonuclease" evidence="7">
    <location>
        <begin position="532"/>
        <end position="708"/>
    </location>
</feature>
<keyword evidence="2" id="KW-0540">Nuclease</keyword>
<dbReference type="InterPro" id="IPR022894">
    <property type="entry name" value="Oligoribonuclease"/>
</dbReference>
<comment type="similarity">
    <text evidence="1">Belongs to the oligoribonuclease family.</text>
</comment>
<dbReference type="Pfam" id="PF00929">
    <property type="entry name" value="RNase_T"/>
    <property type="match status" value="1"/>
</dbReference>
<dbReference type="FunFam" id="3.30.420.10:FF:000003">
    <property type="entry name" value="Oligoribonuclease"/>
    <property type="match status" value="1"/>
</dbReference>
<dbReference type="SUPFAM" id="SSF53098">
    <property type="entry name" value="Ribonuclease H-like"/>
    <property type="match status" value="1"/>
</dbReference>
<dbReference type="Proteomes" id="UP000887574">
    <property type="component" value="Unplaced"/>
</dbReference>
<evidence type="ECO:0000256" key="3">
    <source>
        <dbReference type="ARBA" id="ARBA00022801"/>
    </source>
</evidence>
<proteinExistence type="inferred from homology"/>
<dbReference type="GO" id="GO:0003676">
    <property type="term" value="F:nucleic acid binding"/>
    <property type="evidence" value="ECO:0007669"/>
    <property type="project" value="InterPro"/>
</dbReference>
<evidence type="ECO:0000259" key="7">
    <source>
        <dbReference type="SMART" id="SM00479"/>
    </source>
</evidence>
<dbReference type="SMART" id="SM00479">
    <property type="entry name" value="EXOIII"/>
    <property type="match status" value="1"/>
</dbReference>
<accession>A0A915D1B7</accession>
<dbReference type="InterPro" id="IPR036397">
    <property type="entry name" value="RNaseH_sf"/>
</dbReference>
<evidence type="ECO:0000256" key="2">
    <source>
        <dbReference type="ARBA" id="ARBA00022722"/>
    </source>
</evidence>
<sequence length="712" mass="80501">MSANGEHEEPTWELFRELVWIDPFLEERAAIHFSQVKRKRESSEMSDDFYLDDSFNLNSSGSSRAAAAPIHQPSPHQQQQHYASMVQTNQIGQQQQHVQHLSATPSTSGAKMQLHSVLPSTSNNQVPIRQLRAGNLASSIGSSQATAILASNGATLMMQPTVGSLLAGPSGLHPQHHQLQQPLHQPISQHLNQIHHQVESQRLVNLNNITIPTDHALRQHYITDHRQKIFTIKYRVTPVLEKKRNILEKLLYASLKGIKDPVYIKSMLAADNASDKDLTDPNESFNTLLNFDEVGCEEDVMALLNPSGSTIKNSLDESTHNYSNGYTEHISQANHVSNTDLSQNSLLLLNTTSDANHSQEFNKSTGLFSTNPLQLQEDFGKAGNEILVKLLGTASTSGSQEITRRMPVKRQFDESPPASQPPGQKRVSSQIACIDCGRQVSNYMNSLVLHVSTHHCEQPVYECLACHKQWFSLSARLKEHFRKHNNDLSLLKDNRSILSPFLKEKAAKLSYKNLATEVVIMQSTDTLPSNARMIWVDCEMTGLEIDKHKLVEIACIITEADLSFVAQFSPVAIRQKPEDIEGMTDWCKETFEKNGLLQRLKSDQAVDIQEVERNLLNFLQLHTNKNECPLAGNSVFMDKVFLCKYMPKVVDHLHYRIIDVSTVKEIIKRWYPAEQLGEIPQKKCNHLALDDIQESIEELRYYRKHFFKEQCA</sequence>
<dbReference type="PANTHER" id="PTHR11046">
    <property type="entry name" value="OLIGORIBONUCLEASE, MITOCHONDRIAL"/>
    <property type="match status" value="1"/>
</dbReference>
<evidence type="ECO:0000313" key="9">
    <source>
        <dbReference type="WBParaSite" id="jg14505.2"/>
    </source>
</evidence>
<keyword evidence="4" id="KW-0269">Exonuclease</keyword>
<dbReference type="PANTHER" id="PTHR11046:SF0">
    <property type="entry name" value="OLIGORIBONUCLEASE, MITOCHONDRIAL"/>
    <property type="match status" value="1"/>
</dbReference>
<name>A0A915D1B7_9BILA</name>
<keyword evidence="3" id="KW-0378">Hydrolase</keyword>
<feature type="region of interest" description="Disordered" evidence="6">
    <location>
        <begin position="398"/>
        <end position="426"/>
    </location>
</feature>
<dbReference type="WBParaSite" id="jg14505.2">
    <property type="protein sequence ID" value="jg14505.2"/>
    <property type="gene ID" value="jg14505"/>
</dbReference>
<evidence type="ECO:0000256" key="4">
    <source>
        <dbReference type="ARBA" id="ARBA00022839"/>
    </source>
</evidence>
<dbReference type="Gene3D" id="3.30.420.10">
    <property type="entry name" value="Ribonuclease H-like superfamily/Ribonuclease H"/>
    <property type="match status" value="1"/>
</dbReference>